<dbReference type="Gene3D" id="3.90.79.10">
    <property type="entry name" value="Nucleoside Triphosphate Pyrophosphohydrolase"/>
    <property type="match status" value="1"/>
</dbReference>
<dbReference type="PANTHER" id="PTHR10885:SF0">
    <property type="entry name" value="ISOPENTENYL-DIPHOSPHATE DELTA-ISOMERASE"/>
    <property type="match status" value="1"/>
</dbReference>
<dbReference type="InterPro" id="IPR000086">
    <property type="entry name" value="NUDIX_hydrolase_dom"/>
</dbReference>
<evidence type="ECO:0000259" key="2">
    <source>
        <dbReference type="PROSITE" id="PS51462"/>
    </source>
</evidence>
<dbReference type="EMBL" id="BAAALF010000191">
    <property type="protein sequence ID" value="GAA1268443.1"/>
    <property type="molecule type" value="Genomic_DNA"/>
</dbReference>
<sequence>MRPNASRTGSYPCAVSPWISTTVRCLASACRVSLVRPTPPQISLIIMTNPADELLDVVNAQDRVIGTASRGEVYRDRLTHRCVMILVRNAEGRYFVHRRAQDKLFAPGAYDIFVGGVVGAGESYAHAAVREAEEELGVSGIRTEPLFRFLFEEQAYSWFCDVHQARWDGPVSPQVEEIDWHDWLTAEQIAERLTAWDVVPDGREAYRRYLELPRG</sequence>
<proteinExistence type="predicted"/>
<dbReference type="SUPFAM" id="SSF55811">
    <property type="entry name" value="Nudix"/>
    <property type="match status" value="1"/>
</dbReference>
<dbReference type="Pfam" id="PF00293">
    <property type="entry name" value="NUDIX"/>
    <property type="match status" value="1"/>
</dbReference>
<gene>
    <name evidence="3" type="ORF">GCM10009665_66370</name>
</gene>
<keyword evidence="4" id="KW-1185">Reference proteome</keyword>
<evidence type="ECO:0000256" key="1">
    <source>
        <dbReference type="ARBA" id="ARBA00022801"/>
    </source>
</evidence>
<dbReference type="InterPro" id="IPR020084">
    <property type="entry name" value="NUDIX_hydrolase_CS"/>
</dbReference>
<comment type="caution">
    <text evidence="3">The sequence shown here is derived from an EMBL/GenBank/DDBJ whole genome shotgun (WGS) entry which is preliminary data.</text>
</comment>
<dbReference type="CDD" id="cd04697">
    <property type="entry name" value="NUDIX_Hydrolase"/>
    <property type="match status" value="1"/>
</dbReference>
<evidence type="ECO:0000313" key="3">
    <source>
        <dbReference type="EMBL" id="GAA1268443.1"/>
    </source>
</evidence>
<feature type="domain" description="Nudix hydrolase" evidence="2">
    <location>
        <begin position="78"/>
        <end position="204"/>
    </location>
</feature>
<protein>
    <recommendedName>
        <fullName evidence="2">Nudix hydrolase domain-containing protein</fullName>
    </recommendedName>
</protein>
<keyword evidence="1" id="KW-0378">Hydrolase</keyword>
<evidence type="ECO:0000313" key="4">
    <source>
        <dbReference type="Proteomes" id="UP001500037"/>
    </source>
</evidence>
<reference evidence="3 4" key="1">
    <citation type="journal article" date="2019" name="Int. J. Syst. Evol. Microbiol.">
        <title>The Global Catalogue of Microorganisms (GCM) 10K type strain sequencing project: providing services to taxonomists for standard genome sequencing and annotation.</title>
        <authorList>
            <consortium name="The Broad Institute Genomics Platform"/>
            <consortium name="The Broad Institute Genome Sequencing Center for Infectious Disease"/>
            <person name="Wu L."/>
            <person name="Ma J."/>
        </authorList>
    </citation>
    <scope>NUCLEOTIDE SEQUENCE [LARGE SCALE GENOMIC DNA]</scope>
    <source>
        <strain evidence="3 4">JCM 13004</strain>
    </source>
</reference>
<accession>A0ABN1WWA4</accession>
<dbReference type="Proteomes" id="UP001500037">
    <property type="component" value="Unassembled WGS sequence"/>
</dbReference>
<dbReference type="PANTHER" id="PTHR10885">
    <property type="entry name" value="ISOPENTENYL-DIPHOSPHATE DELTA-ISOMERASE"/>
    <property type="match status" value="1"/>
</dbReference>
<name>A0ABN1WWA4_9ACTN</name>
<dbReference type="InterPro" id="IPR015797">
    <property type="entry name" value="NUDIX_hydrolase-like_dom_sf"/>
</dbReference>
<organism evidence="3 4">
    <name type="scientific">Kitasatospora nipponensis</name>
    <dbReference type="NCBI Taxonomy" id="258049"/>
    <lineage>
        <taxon>Bacteria</taxon>
        <taxon>Bacillati</taxon>
        <taxon>Actinomycetota</taxon>
        <taxon>Actinomycetes</taxon>
        <taxon>Kitasatosporales</taxon>
        <taxon>Streptomycetaceae</taxon>
        <taxon>Kitasatospora</taxon>
    </lineage>
</organism>
<dbReference type="PROSITE" id="PS51462">
    <property type="entry name" value="NUDIX"/>
    <property type="match status" value="1"/>
</dbReference>
<dbReference type="PROSITE" id="PS00893">
    <property type="entry name" value="NUDIX_BOX"/>
    <property type="match status" value="1"/>
</dbReference>